<comment type="similarity">
    <text evidence="2">Belongs to the drug/metabolite transporter (DMT) superfamily. 10 TMS drug/metabolite exporter (DME) (TC 2.A.7.3) family.</text>
</comment>
<evidence type="ECO:0000313" key="8">
    <source>
        <dbReference type="EMBL" id="GEO80404.1"/>
    </source>
</evidence>
<feature type="transmembrane region" description="Helical" evidence="6">
    <location>
        <begin position="195"/>
        <end position="215"/>
    </location>
</feature>
<dbReference type="InterPro" id="IPR000620">
    <property type="entry name" value="EamA_dom"/>
</dbReference>
<dbReference type="SUPFAM" id="SSF103481">
    <property type="entry name" value="Multidrug resistance efflux transporter EmrE"/>
    <property type="match status" value="2"/>
</dbReference>
<keyword evidence="3 6" id="KW-0812">Transmembrane</keyword>
<comment type="caution">
    <text evidence="8">The sequence shown here is derived from an EMBL/GenBank/DDBJ whole genome shotgun (WGS) entry which is preliminary data.</text>
</comment>
<evidence type="ECO:0000256" key="3">
    <source>
        <dbReference type="ARBA" id="ARBA00022692"/>
    </source>
</evidence>
<organism evidence="8 9">
    <name type="scientific">Pararhodospirillum oryzae</name>
    <dbReference type="NCBI Taxonomy" id="478448"/>
    <lineage>
        <taxon>Bacteria</taxon>
        <taxon>Pseudomonadati</taxon>
        <taxon>Pseudomonadota</taxon>
        <taxon>Alphaproteobacteria</taxon>
        <taxon>Rhodospirillales</taxon>
        <taxon>Rhodospirillaceae</taxon>
        <taxon>Pararhodospirillum</taxon>
    </lineage>
</organism>
<dbReference type="AlphaFoldDB" id="A0A512H4L6"/>
<sequence>MRTLDSGAFMTSPNLSIDRPGRAIACMIGAMAFFALMDAQAKLLGASLPVPELVFFRLIGGLLVVAPLYFRQPAPQRRLVNPGLLAVRAGLGLAGVALYFAALTTLGMAEVAAVSFAAPFLVTALGALALHEPVSRRHWIALLVGFAGMLVILRPGGGVVSSGGLLALAGALAYALLIITLRIQGRVMTSITSAFWFLAVAPFVVLPLLPVVWVTPTWDQAPWLLGLGIAGGLGQILLTMALRLAPASTVAPFDYTYLVWATGLGWFLFGDFPDRETLLGLPLVIGAGLVLLRRDRETGP</sequence>
<dbReference type="EMBL" id="BJZO01000009">
    <property type="protein sequence ID" value="GEO80404.1"/>
    <property type="molecule type" value="Genomic_DNA"/>
</dbReference>
<feature type="transmembrane region" description="Helical" evidence="6">
    <location>
        <begin position="82"/>
        <end position="102"/>
    </location>
</feature>
<feature type="domain" description="EamA" evidence="7">
    <location>
        <begin position="23"/>
        <end position="153"/>
    </location>
</feature>
<keyword evidence="4 6" id="KW-1133">Transmembrane helix</keyword>
<dbReference type="InterPro" id="IPR037185">
    <property type="entry name" value="EmrE-like"/>
</dbReference>
<feature type="transmembrane region" description="Helical" evidence="6">
    <location>
        <begin position="221"/>
        <end position="242"/>
    </location>
</feature>
<feature type="domain" description="EamA" evidence="7">
    <location>
        <begin position="162"/>
        <end position="291"/>
    </location>
</feature>
<dbReference type="Proteomes" id="UP000321567">
    <property type="component" value="Unassembled WGS sequence"/>
</dbReference>
<reference evidence="8 9" key="1">
    <citation type="submission" date="2019-07" db="EMBL/GenBank/DDBJ databases">
        <title>Whole genome shotgun sequence of Rhodospirillum oryzae NBRC 107573.</title>
        <authorList>
            <person name="Hosoyama A."/>
            <person name="Uohara A."/>
            <person name="Ohji S."/>
            <person name="Ichikawa N."/>
        </authorList>
    </citation>
    <scope>NUCLEOTIDE SEQUENCE [LARGE SCALE GENOMIC DNA]</scope>
    <source>
        <strain evidence="8 9">NBRC 107573</strain>
    </source>
</reference>
<feature type="transmembrane region" description="Helical" evidence="6">
    <location>
        <begin position="139"/>
        <end position="157"/>
    </location>
</feature>
<feature type="transmembrane region" description="Helical" evidence="6">
    <location>
        <begin position="108"/>
        <end position="130"/>
    </location>
</feature>
<dbReference type="PANTHER" id="PTHR22911:SF6">
    <property type="entry name" value="SOLUTE CARRIER FAMILY 35 MEMBER G1"/>
    <property type="match status" value="1"/>
</dbReference>
<accession>A0A512H4L6</accession>
<evidence type="ECO:0000256" key="2">
    <source>
        <dbReference type="ARBA" id="ARBA00009853"/>
    </source>
</evidence>
<comment type="subcellular location">
    <subcellularLocation>
        <location evidence="1">Membrane</location>
        <topology evidence="1">Multi-pass membrane protein</topology>
    </subcellularLocation>
</comment>
<protein>
    <recommendedName>
        <fullName evidence="7">EamA domain-containing protein</fullName>
    </recommendedName>
</protein>
<proteinExistence type="inferred from homology"/>
<feature type="transmembrane region" description="Helical" evidence="6">
    <location>
        <begin position="53"/>
        <end position="70"/>
    </location>
</feature>
<gene>
    <name evidence="8" type="ORF">ROR02_05350</name>
</gene>
<evidence type="ECO:0000256" key="4">
    <source>
        <dbReference type="ARBA" id="ARBA00022989"/>
    </source>
</evidence>
<feature type="transmembrane region" description="Helical" evidence="6">
    <location>
        <begin position="275"/>
        <end position="292"/>
    </location>
</feature>
<evidence type="ECO:0000256" key="6">
    <source>
        <dbReference type="SAM" id="Phobius"/>
    </source>
</evidence>
<evidence type="ECO:0000256" key="5">
    <source>
        <dbReference type="ARBA" id="ARBA00023136"/>
    </source>
</evidence>
<feature type="transmembrane region" description="Helical" evidence="6">
    <location>
        <begin position="21"/>
        <end position="41"/>
    </location>
</feature>
<evidence type="ECO:0000313" key="9">
    <source>
        <dbReference type="Proteomes" id="UP000321567"/>
    </source>
</evidence>
<evidence type="ECO:0000256" key="1">
    <source>
        <dbReference type="ARBA" id="ARBA00004141"/>
    </source>
</evidence>
<dbReference type="Pfam" id="PF00892">
    <property type="entry name" value="EamA"/>
    <property type="match status" value="2"/>
</dbReference>
<keyword evidence="5 6" id="KW-0472">Membrane</keyword>
<evidence type="ECO:0000259" key="7">
    <source>
        <dbReference type="Pfam" id="PF00892"/>
    </source>
</evidence>
<name>A0A512H4L6_9PROT</name>
<dbReference type="GO" id="GO:0016020">
    <property type="term" value="C:membrane"/>
    <property type="evidence" value="ECO:0007669"/>
    <property type="project" value="UniProtKB-SubCell"/>
</dbReference>
<feature type="transmembrane region" description="Helical" evidence="6">
    <location>
        <begin position="163"/>
        <end position="183"/>
    </location>
</feature>
<feature type="transmembrane region" description="Helical" evidence="6">
    <location>
        <begin position="249"/>
        <end position="269"/>
    </location>
</feature>
<keyword evidence="9" id="KW-1185">Reference proteome</keyword>
<dbReference type="PANTHER" id="PTHR22911">
    <property type="entry name" value="ACYL-MALONYL CONDENSING ENZYME-RELATED"/>
    <property type="match status" value="1"/>
</dbReference>